<name>A0A1R1PIR5_ZANCU</name>
<dbReference type="EMBL" id="LSSK01001051">
    <property type="protein sequence ID" value="OMH80874.1"/>
    <property type="molecule type" value="Genomic_DNA"/>
</dbReference>
<organism evidence="2 3">
    <name type="scientific">Zancudomyces culisetae</name>
    <name type="common">Gut fungus</name>
    <name type="synonym">Smittium culisetae</name>
    <dbReference type="NCBI Taxonomy" id="1213189"/>
    <lineage>
        <taxon>Eukaryota</taxon>
        <taxon>Fungi</taxon>
        <taxon>Fungi incertae sedis</taxon>
        <taxon>Zoopagomycota</taxon>
        <taxon>Kickxellomycotina</taxon>
        <taxon>Harpellomycetes</taxon>
        <taxon>Harpellales</taxon>
        <taxon>Legeriomycetaceae</taxon>
        <taxon>Zancudomyces</taxon>
    </lineage>
</organism>
<evidence type="ECO:0000313" key="2">
    <source>
        <dbReference type="EMBL" id="OMH80874.1"/>
    </source>
</evidence>
<keyword evidence="3" id="KW-1185">Reference proteome</keyword>
<dbReference type="AlphaFoldDB" id="A0A1R1PIR5"/>
<proteinExistence type="predicted"/>
<accession>A0A1R1PIR5</accession>
<evidence type="ECO:0000313" key="3">
    <source>
        <dbReference type="Proteomes" id="UP000188320"/>
    </source>
</evidence>
<protein>
    <submittedName>
        <fullName evidence="2">Uncharacterized protein</fullName>
    </submittedName>
</protein>
<sequence>MAEMYYLASEWLANQRQARPKEIIKAYYSNAIQLLDTASSNSGGEDNNMVVDIMFSLAKYADSQLELISRDITENNKILDLVLKEKKREMEGLIAELSSITVNININPSNIGGKNDANVSSKVIAAKAANLKRRIDKLRQQIIYGTLQGT</sequence>
<feature type="coiled-coil region" evidence="1">
    <location>
        <begin position="83"/>
        <end position="141"/>
    </location>
</feature>
<comment type="caution">
    <text evidence="2">The sequence shown here is derived from an EMBL/GenBank/DDBJ whole genome shotgun (WGS) entry which is preliminary data.</text>
</comment>
<dbReference type="Proteomes" id="UP000188320">
    <property type="component" value="Unassembled WGS sequence"/>
</dbReference>
<reference evidence="3" key="1">
    <citation type="submission" date="2017-01" db="EMBL/GenBank/DDBJ databases">
        <authorList>
            <person name="Wang Y."/>
            <person name="White M."/>
            <person name="Kvist S."/>
            <person name="Moncalvo J.-M."/>
        </authorList>
    </citation>
    <scope>NUCLEOTIDE SEQUENCE [LARGE SCALE GENOMIC DNA]</scope>
    <source>
        <strain evidence="3">COL-18-3</strain>
    </source>
</reference>
<gene>
    <name evidence="2" type="ORF">AX774_g5678</name>
</gene>
<evidence type="ECO:0000256" key="1">
    <source>
        <dbReference type="SAM" id="Coils"/>
    </source>
</evidence>
<keyword evidence="1" id="KW-0175">Coiled coil</keyword>